<comment type="caution">
    <text evidence="2">The sequence shown here is derived from an EMBL/GenBank/DDBJ whole genome shotgun (WGS) entry which is preliminary data.</text>
</comment>
<sequence>MRSMLGLPSAGDAGQRRKLTKRAGLCRSTEHVDIEMVRCGSAAGTPDQEVVRRETLGRNIGSVSTSVNGLALTMCSTSSSRV</sequence>
<name>A0A4C1X2U8_EUMVA</name>
<organism evidence="2 3">
    <name type="scientific">Eumeta variegata</name>
    <name type="common">Bagworm moth</name>
    <name type="synonym">Eumeta japonica</name>
    <dbReference type="NCBI Taxonomy" id="151549"/>
    <lineage>
        <taxon>Eukaryota</taxon>
        <taxon>Metazoa</taxon>
        <taxon>Ecdysozoa</taxon>
        <taxon>Arthropoda</taxon>
        <taxon>Hexapoda</taxon>
        <taxon>Insecta</taxon>
        <taxon>Pterygota</taxon>
        <taxon>Neoptera</taxon>
        <taxon>Endopterygota</taxon>
        <taxon>Lepidoptera</taxon>
        <taxon>Glossata</taxon>
        <taxon>Ditrysia</taxon>
        <taxon>Tineoidea</taxon>
        <taxon>Psychidae</taxon>
        <taxon>Oiketicinae</taxon>
        <taxon>Eumeta</taxon>
    </lineage>
</organism>
<proteinExistence type="predicted"/>
<keyword evidence="3" id="KW-1185">Reference proteome</keyword>
<dbReference type="Proteomes" id="UP000299102">
    <property type="component" value="Unassembled WGS sequence"/>
</dbReference>
<evidence type="ECO:0000313" key="2">
    <source>
        <dbReference type="EMBL" id="GBP58056.1"/>
    </source>
</evidence>
<evidence type="ECO:0000313" key="3">
    <source>
        <dbReference type="Proteomes" id="UP000299102"/>
    </source>
</evidence>
<reference evidence="2 3" key="1">
    <citation type="journal article" date="2019" name="Commun. Biol.">
        <title>The bagworm genome reveals a unique fibroin gene that provides high tensile strength.</title>
        <authorList>
            <person name="Kono N."/>
            <person name="Nakamura H."/>
            <person name="Ohtoshi R."/>
            <person name="Tomita M."/>
            <person name="Numata K."/>
            <person name="Arakawa K."/>
        </authorList>
    </citation>
    <scope>NUCLEOTIDE SEQUENCE [LARGE SCALE GENOMIC DNA]</scope>
</reference>
<dbReference type="AlphaFoldDB" id="A0A4C1X2U8"/>
<gene>
    <name evidence="2" type="ORF">EVAR_39772_1</name>
</gene>
<accession>A0A4C1X2U8</accession>
<evidence type="ECO:0000256" key="1">
    <source>
        <dbReference type="SAM" id="MobiDB-lite"/>
    </source>
</evidence>
<protein>
    <submittedName>
        <fullName evidence="2">Uncharacterized protein</fullName>
    </submittedName>
</protein>
<dbReference type="EMBL" id="BGZK01000726">
    <property type="protein sequence ID" value="GBP58056.1"/>
    <property type="molecule type" value="Genomic_DNA"/>
</dbReference>
<feature type="region of interest" description="Disordered" evidence="1">
    <location>
        <begin position="1"/>
        <end position="22"/>
    </location>
</feature>